<protein>
    <submittedName>
        <fullName evidence="10">Peptidase M48-like protein</fullName>
    </submittedName>
</protein>
<dbReference type="CDD" id="cd07331">
    <property type="entry name" value="M48C_Oma1_like"/>
    <property type="match status" value="1"/>
</dbReference>
<keyword evidence="8" id="KW-0732">Signal</keyword>
<feature type="region of interest" description="Disordered" evidence="7">
    <location>
        <begin position="210"/>
        <end position="229"/>
    </location>
</feature>
<keyword evidence="3 6" id="KW-0378">Hydrolase</keyword>
<evidence type="ECO:0000256" key="2">
    <source>
        <dbReference type="ARBA" id="ARBA00022723"/>
    </source>
</evidence>
<gene>
    <name evidence="10" type="ORF">C8D93_10733</name>
</gene>
<dbReference type="PANTHER" id="PTHR22726">
    <property type="entry name" value="METALLOENDOPEPTIDASE OMA1"/>
    <property type="match status" value="1"/>
</dbReference>
<dbReference type="EMBL" id="QICN01000007">
    <property type="protein sequence ID" value="PXV66469.1"/>
    <property type="molecule type" value="Genomic_DNA"/>
</dbReference>
<comment type="similarity">
    <text evidence="6">Belongs to the peptidase M48 family.</text>
</comment>
<accession>A0A318EEQ1</accession>
<evidence type="ECO:0000256" key="8">
    <source>
        <dbReference type="SAM" id="SignalP"/>
    </source>
</evidence>
<proteinExistence type="inferred from homology"/>
<dbReference type="RefSeq" id="WP_245903904.1">
    <property type="nucleotide sequence ID" value="NZ_CAKZQT010000033.1"/>
</dbReference>
<organism evidence="10 11">
    <name type="scientific">Sinimarinibacterium flocculans</name>
    <dbReference type="NCBI Taxonomy" id="985250"/>
    <lineage>
        <taxon>Bacteria</taxon>
        <taxon>Pseudomonadati</taxon>
        <taxon>Pseudomonadota</taxon>
        <taxon>Gammaproteobacteria</taxon>
        <taxon>Nevskiales</taxon>
        <taxon>Nevskiaceae</taxon>
        <taxon>Sinimarinibacterium</taxon>
    </lineage>
</organism>
<reference evidence="10 11" key="1">
    <citation type="submission" date="2018-04" db="EMBL/GenBank/DDBJ databases">
        <title>Genomic Encyclopedia of Type Strains, Phase IV (KMG-IV): sequencing the most valuable type-strain genomes for metagenomic binning, comparative biology and taxonomic classification.</title>
        <authorList>
            <person name="Goeker M."/>
        </authorList>
    </citation>
    <scope>NUCLEOTIDE SEQUENCE [LARGE SCALE GENOMIC DNA]</scope>
    <source>
        <strain evidence="10 11">DSM 104150</strain>
    </source>
</reference>
<dbReference type="AlphaFoldDB" id="A0A318EEQ1"/>
<comment type="cofactor">
    <cofactor evidence="6">
        <name>Zn(2+)</name>
        <dbReference type="ChEBI" id="CHEBI:29105"/>
    </cofactor>
    <text evidence="6">Binds 1 zinc ion per subunit.</text>
</comment>
<evidence type="ECO:0000313" key="10">
    <source>
        <dbReference type="EMBL" id="PXV66469.1"/>
    </source>
</evidence>
<dbReference type="InterPro" id="IPR001915">
    <property type="entry name" value="Peptidase_M48"/>
</dbReference>
<feature type="chain" id="PRO_5016296868" evidence="8">
    <location>
        <begin position="25"/>
        <end position="258"/>
    </location>
</feature>
<keyword evidence="1 6" id="KW-0645">Protease</keyword>
<dbReference type="Pfam" id="PF01435">
    <property type="entry name" value="Peptidase_M48"/>
    <property type="match status" value="1"/>
</dbReference>
<evidence type="ECO:0000256" key="7">
    <source>
        <dbReference type="SAM" id="MobiDB-lite"/>
    </source>
</evidence>
<keyword evidence="4 6" id="KW-0862">Zinc</keyword>
<evidence type="ECO:0000259" key="9">
    <source>
        <dbReference type="Pfam" id="PF01435"/>
    </source>
</evidence>
<dbReference type="GO" id="GO:0051603">
    <property type="term" value="P:proteolysis involved in protein catabolic process"/>
    <property type="evidence" value="ECO:0007669"/>
    <property type="project" value="TreeGrafter"/>
</dbReference>
<feature type="signal peptide" evidence="8">
    <location>
        <begin position="1"/>
        <end position="24"/>
    </location>
</feature>
<sequence>MVTTPMLRMALVVPVIAAMIAACATSPTGRRQLRLVSDTEMAQMGAAAFQELKQKTPPARNTPATRYVQCVAQAITREVGGEWEVQVFDSKEVNAFALPGGKIGVYTGLLEVAENQHQLAAVIGHEVAHVLAGHSAARVSNQMAAQLGVAVLAGSTGMSPDMIGMGANLLLVLPNSRGDESESDIIGQQIMARAGFDPAQAAQLWINMGRDRSGAPPEMLSTHPSPDTRIRDLNSNLTQVQPLYQQARAAGKRPNCSS</sequence>
<dbReference type="Proteomes" id="UP000248330">
    <property type="component" value="Unassembled WGS sequence"/>
</dbReference>
<dbReference type="Gene3D" id="3.30.2010.10">
    <property type="entry name" value="Metalloproteases ('zincins'), catalytic domain"/>
    <property type="match status" value="1"/>
</dbReference>
<dbReference type="GO" id="GO:0016020">
    <property type="term" value="C:membrane"/>
    <property type="evidence" value="ECO:0007669"/>
    <property type="project" value="TreeGrafter"/>
</dbReference>
<evidence type="ECO:0000256" key="1">
    <source>
        <dbReference type="ARBA" id="ARBA00022670"/>
    </source>
</evidence>
<comment type="caution">
    <text evidence="10">The sequence shown here is derived from an EMBL/GenBank/DDBJ whole genome shotgun (WGS) entry which is preliminary data.</text>
</comment>
<evidence type="ECO:0000256" key="5">
    <source>
        <dbReference type="ARBA" id="ARBA00023049"/>
    </source>
</evidence>
<dbReference type="GO" id="GO:0004222">
    <property type="term" value="F:metalloendopeptidase activity"/>
    <property type="evidence" value="ECO:0007669"/>
    <property type="project" value="InterPro"/>
</dbReference>
<evidence type="ECO:0000256" key="4">
    <source>
        <dbReference type="ARBA" id="ARBA00022833"/>
    </source>
</evidence>
<keyword evidence="11" id="KW-1185">Reference proteome</keyword>
<dbReference type="GO" id="GO:0046872">
    <property type="term" value="F:metal ion binding"/>
    <property type="evidence" value="ECO:0007669"/>
    <property type="project" value="UniProtKB-KW"/>
</dbReference>
<keyword evidence="2" id="KW-0479">Metal-binding</keyword>
<dbReference type="InterPro" id="IPR051156">
    <property type="entry name" value="Mito/Outer_Membr_Metalloprot"/>
</dbReference>
<evidence type="ECO:0000313" key="11">
    <source>
        <dbReference type="Proteomes" id="UP000248330"/>
    </source>
</evidence>
<dbReference type="PANTHER" id="PTHR22726:SF24">
    <property type="entry name" value="M48 FAMILY METALLOPEPTIDASE"/>
    <property type="match status" value="1"/>
</dbReference>
<name>A0A318EEQ1_9GAMM</name>
<evidence type="ECO:0000256" key="6">
    <source>
        <dbReference type="RuleBase" id="RU003983"/>
    </source>
</evidence>
<feature type="domain" description="Peptidase M48" evidence="9">
    <location>
        <begin position="61"/>
        <end position="235"/>
    </location>
</feature>
<evidence type="ECO:0000256" key="3">
    <source>
        <dbReference type="ARBA" id="ARBA00022801"/>
    </source>
</evidence>
<keyword evidence="5 6" id="KW-0482">Metalloprotease</keyword>